<protein>
    <submittedName>
        <fullName evidence="1">Uncharacterized protein</fullName>
    </submittedName>
</protein>
<sequence>MVLKKDEPKLRTSRDFAGLMALRQLDSPETTAEHPEKVERFQSLSIPYPPGERDSAFGGHVFAQSAFAASKTVDKGFLIHDVTGTFILPGRLDVPYIYTVRHLRDGKMYCSRAIDVRQGGAICFSCLCSFKRDEKGPTTVNHQPSSAQERYRHILAAKRPEEQPISPGVDVDWWIELVKNGNITESEFPGLDVRKVDMQGYNGSLEVKQNPEKYRQLHLYSLKGQPEEQDVAISRAEMRSREQSAEYDNLYACAHMYASDRNSLLLIPRALGHTNWVAMASLTIMVVFHEHGDALRMLDWEAAEDQRDGGVPKKWFVQEGWTPRSGENRAIHESWLWSPDGKLLATSYQDSLLRLTRPEPQTKL</sequence>
<dbReference type="EMBL" id="JAOPJF010000034">
    <property type="protein sequence ID" value="KAK1144018.1"/>
    <property type="molecule type" value="Genomic_DNA"/>
</dbReference>
<reference evidence="1 2" key="1">
    <citation type="journal article" date="2023" name="ACS Omega">
        <title>Identification of the Neoaspergillic Acid Biosynthesis Gene Cluster by Establishing an In Vitro CRISPR-Ribonucleoprotein Genetic System in Aspergillus melleus.</title>
        <authorList>
            <person name="Yuan B."/>
            <person name="Grau M.F."/>
            <person name="Murata R.M."/>
            <person name="Torok T."/>
            <person name="Venkateswaran K."/>
            <person name="Stajich J.E."/>
            <person name="Wang C.C.C."/>
        </authorList>
    </citation>
    <scope>NUCLEOTIDE SEQUENCE [LARGE SCALE GENOMIC DNA]</scope>
    <source>
        <strain evidence="1 2">IMV 1140</strain>
    </source>
</reference>
<evidence type="ECO:0000313" key="2">
    <source>
        <dbReference type="Proteomes" id="UP001177260"/>
    </source>
</evidence>
<evidence type="ECO:0000313" key="1">
    <source>
        <dbReference type="EMBL" id="KAK1144018.1"/>
    </source>
</evidence>
<dbReference type="Proteomes" id="UP001177260">
    <property type="component" value="Unassembled WGS sequence"/>
</dbReference>
<name>A0ACC3B135_9EURO</name>
<keyword evidence="2" id="KW-1185">Reference proteome</keyword>
<proteinExistence type="predicted"/>
<gene>
    <name evidence="1" type="ORF">N8T08_005927</name>
</gene>
<accession>A0ACC3B135</accession>
<organism evidence="1 2">
    <name type="scientific">Aspergillus melleus</name>
    <dbReference type="NCBI Taxonomy" id="138277"/>
    <lineage>
        <taxon>Eukaryota</taxon>
        <taxon>Fungi</taxon>
        <taxon>Dikarya</taxon>
        <taxon>Ascomycota</taxon>
        <taxon>Pezizomycotina</taxon>
        <taxon>Eurotiomycetes</taxon>
        <taxon>Eurotiomycetidae</taxon>
        <taxon>Eurotiales</taxon>
        <taxon>Aspergillaceae</taxon>
        <taxon>Aspergillus</taxon>
        <taxon>Aspergillus subgen. Circumdati</taxon>
    </lineage>
</organism>
<comment type="caution">
    <text evidence="1">The sequence shown here is derived from an EMBL/GenBank/DDBJ whole genome shotgun (WGS) entry which is preliminary data.</text>
</comment>